<protein>
    <submittedName>
        <fullName evidence="1">Uncharacterized protein</fullName>
    </submittedName>
</protein>
<name>A0ACC2N7G0_9HYME</name>
<dbReference type="EMBL" id="CM056744">
    <property type="protein sequence ID" value="KAJ8666898.1"/>
    <property type="molecule type" value="Genomic_DNA"/>
</dbReference>
<organism evidence="1 2">
    <name type="scientific">Eretmocerus hayati</name>
    <dbReference type="NCBI Taxonomy" id="131215"/>
    <lineage>
        <taxon>Eukaryota</taxon>
        <taxon>Metazoa</taxon>
        <taxon>Ecdysozoa</taxon>
        <taxon>Arthropoda</taxon>
        <taxon>Hexapoda</taxon>
        <taxon>Insecta</taxon>
        <taxon>Pterygota</taxon>
        <taxon>Neoptera</taxon>
        <taxon>Endopterygota</taxon>
        <taxon>Hymenoptera</taxon>
        <taxon>Apocrita</taxon>
        <taxon>Proctotrupomorpha</taxon>
        <taxon>Chalcidoidea</taxon>
        <taxon>Aphelinidae</taxon>
        <taxon>Aphelininae</taxon>
        <taxon>Eretmocerus</taxon>
    </lineage>
</organism>
<gene>
    <name evidence="1" type="ORF">QAD02_008560</name>
</gene>
<evidence type="ECO:0000313" key="2">
    <source>
        <dbReference type="Proteomes" id="UP001239111"/>
    </source>
</evidence>
<sequence length="173" mass="19341">MDNEEVDCLDILRMQYAEELERVLECMVCFEIPVGEVRMCVAGHHICSTCQQVLIERGEKCPECNLSFSSARNYAVEKLCETFTNIRSSILDPKHASNWRKMISTGTQTDPILVSQVTAPIVVRKSSRIKNATRQPTSEQVNCSSKLINGQNSVTEINDNCNLNVAEVSNQGN</sequence>
<proteinExistence type="predicted"/>
<reference evidence="1" key="1">
    <citation type="submission" date="2023-04" db="EMBL/GenBank/DDBJ databases">
        <title>A chromosome-level genome assembly of the parasitoid wasp Eretmocerus hayati.</title>
        <authorList>
            <person name="Zhong Y."/>
            <person name="Liu S."/>
            <person name="Liu Y."/>
        </authorList>
    </citation>
    <scope>NUCLEOTIDE SEQUENCE</scope>
    <source>
        <strain evidence="1">ZJU_SS_LIU_2023</strain>
    </source>
</reference>
<accession>A0ACC2N7G0</accession>
<evidence type="ECO:0000313" key="1">
    <source>
        <dbReference type="EMBL" id="KAJ8666898.1"/>
    </source>
</evidence>
<dbReference type="Proteomes" id="UP001239111">
    <property type="component" value="Chromosome 4"/>
</dbReference>
<comment type="caution">
    <text evidence="1">The sequence shown here is derived from an EMBL/GenBank/DDBJ whole genome shotgun (WGS) entry which is preliminary data.</text>
</comment>
<keyword evidence="2" id="KW-1185">Reference proteome</keyword>